<organism evidence="8 9">
    <name type="scientific">Mucor velutinosus</name>
    <dbReference type="NCBI Taxonomy" id="708070"/>
    <lineage>
        <taxon>Eukaryota</taxon>
        <taxon>Fungi</taxon>
        <taxon>Fungi incertae sedis</taxon>
        <taxon>Mucoromycota</taxon>
        <taxon>Mucoromycotina</taxon>
        <taxon>Mucoromycetes</taxon>
        <taxon>Mucorales</taxon>
        <taxon>Mucorineae</taxon>
        <taxon>Mucoraceae</taxon>
        <taxon>Mucor</taxon>
    </lineage>
</organism>
<feature type="DNA-binding region" description="HMG box" evidence="4">
    <location>
        <begin position="134"/>
        <end position="202"/>
    </location>
</feature>
<feature type="compositionally biased region" description="Polar residues" evidence="6">
    <location>
        <begin position="112"/>
        <end position="121"/>
    </location>
</feature>
<accession>A0AAN7HW10</accession>
<keyword evidence="9" id="KW-1185">Reference proteome</keyword>
<sequence length="345" mass="39809">MAEGMSATLISDMKIYEFEAEIKQKLKMEELKKRFREVEGENDLLQEKLNRAHKSIKRLRLERSILLERIDKGFENGSDSDTNYDSLSHNDLTMSKISTQHHNHKQSKQAEKNSSTTSTTVIKPPKKKKDPNAPKGPGNVFFIFCRHERDKIKEENPEESIGDVTRLLGLKWKGLTREEKRVYYDMFKQEMDDYEEAMKVYKSNGGANGVLPLEEDDTPRSQSDPAEELATDSVMSSPVSTSTDNIMQQPHNEYPQDEHAFDRSSHHSYMADAHQQPLYQPQSTDLMSNNQENRLTQHHHQPRHPHPIQQQLQQQPLQLAIIDNSNALQKPVMPLHPPSASYDHF</sequence>
<reference evidence="8 9" key="1">
    <citation type="submission" date="2022-11" db="EMBL/GenBank/DDBJ databases">
        <title>Mucor velutinosus strain NIH1002 WGS.</title>
        <authorList>
            <person name="Subramanian P."/>
            <person name="Mullikin J.C."/>
            <person name="Segre J.A."/>
            <person name="Zelazny A.M."/>
        </authorList>
    </citation>
    <scope>NUCLEOTIDE SEQUENCE [LARGE SCALE GENOMIC DNA]</scope>
    <source>
        <strain evidence="8 9">NIH1002</strain>
    </source>
</reference>
<dbReference type="EMBL" id="JASEJX010000009">
    <property type="protein sequence ID" value="KAK4520685.1"/>
    <property type="molecule type" value="Genomic_DNA"/>
</dbReference>
<evidence type="ECO:0000256" key="4">
    <source>
        <dbReference type="PROSITE-ProRule" id="PRU00267"/>
    </source>
</evidence>
<dbReference type="SMART" id="SM00398">
    <property type="entry name" value="HMG"/>
    <property type="match status" value="1"/>
</dbReference>
<dbReference type="AlphaFoldDB" id="A0AAN7HW10"/>
<dbReference type="PANTHER" id="PTHR48112">
    <property type="entry name" value="HIGH MOBILITY GROUP PROTEIN DSP1"/>
    <property type="match status" value="1"/>
</dbReference>
<dbReference type="PANTHER" id="PTHR48112:SF22">
    <property type="entry name" value="MITOCHONDRIAL TRANSCRIPTION FACTOR A, ISOFORM B"/>
    <property type="match status" value="1"/>
</dbReference>
<dbReference type="GeneID" id="89950249"/>
<dbReference type="InterPro" id="IPR009071">
    <property type="entry name" value="HMG_box_dom"/>
</dbReference>
<evidence type="ECO:0000256" key="6">
    <source>
        <dbReference type="SAM" id="MobiDB-lite"/>
    </source>
</evidence>
<dbReference type="InterPro" id="IPR050342">
    <property type="entry name" value="HMGB"/>
</dbReference>
<proteinExistence type="predicted"/>
<feature type="coiled-coil region" evidence="5">
    <location>
        <begin position="28"/>
        <end position="62"/>
    </location>
</feature>
<keyword evidence="2 4" id="KW-0238">DNA-binding</keyword>
<protein>
    <recommendedName>
        <fullName evidence="7">HMG box domain-containing protein</fullName>
    </recommendedName>
</protein>
<evidence type="ECO:0000259" key="7">
    <source>
        <dbReference type="PROSITE" id="PS50118"/>
    </source>
</evidence>
<name>A0AAN7HW10_9FUNG</name>
<dbReference type="Proteomes" id="UP001304243">
    <property type="component" value="Unassembled WGS sequence"/>
</dbReference>
<gene>
    <name evidence="8" type="ORF">ATC70_006563</name>
</gene>
<dbReference type="InterPro" id="IPR036910">
    <property type="entry name" value="HMG_box_dom_sf"/>
</dbReference>
<dbReference type="RefSeq" id="XP_064687351.1">
    <property type="nucleotide sequence ID" value="XM_064825837.1"/>
</dbReference>
<dbReference type="Pfam" id="PF24245">
    <property type="entry name" value="INO80F"/>
    <property type="match status" value="1"/>
</dbReference>
<evidence type="ECO:0000313" key="9">
    <source>
        <dbReference type="Proteomes" id="UP001304243"/>
    </source>
</evidence>
<comment type="caution">
    <text evidence="8">The sequence shown here is derived from an EMBL/GenBank/DDBJ whole genome shotgun (WGS) entry which is preliminary data.</text>
</comment>
<feature type="region of interest" description="Disordered" evidence="6">
    <location>
        <begin position="206"/>
        <end position="270"/>
    </location>
</feature>
<feature type="compositionally biased region" description="Basic and acidic residues" evidence="6">
    <location>
        <begin position="254"/>
        <end position="265"/>
    </location>
</feature>
<keyword evidence="3 4" id="KW-0539">Nucleus</keyword>
<dbReference type="GO" id="GO:0003677">
    <property type="term" value="F:DNA binding"/>
    <property type="evidence" value="ECO:0007669"/>
    <property type="project" value="UniProtKB-UniRule"/>
</dbReference>
<evidence type="ECO:0000256" key="2">
    <source>
        <dbReference type="ARBA" id="ARBA00023125"/>
    </source>
</evidence>
<feature type="compositionally biased region" description="Polar residues" evidence="6">
    <location>
        <begin position="233"/>
        <end position="251"/>
    </location>
</feature>
<feature type="domain" description="HMG box" evidence="7">
    <location>
        <begin position="134"/>
        <end position="202"/>
    </location>
</feature>
<evidence type="ECO:0000256" key="1">
    <source>
        <dbReference type="ARBA" id="ARBA00004123"/>
    </source>
</evidence>
<comment type="subcellular location">
    <subcellularLocation>
        <location evidence="1">Nucleus</location>
    </subcellularLocation>
</comment>
<dbReference type="SUPFAM" id="SSF47095">
    <property type="entry name" value="HMG-box"/>
    <property type="match status" value="1"/>
</dbReference>
<evidence type="ECO:0000313" key="8">
    <source>
        <dbReference type="EMBL" id="KAK4520685.1"/>
    </source>
</evidence>
<feature type="region of interest" description="Disordered" evidence="6">
    <location>
        <begin position="294"/>
        <end position="313"/>
    </location>
</feature>
<feature type="compositionally biased region" description="Basic residues" evidence="6">
    <location>
        <begin position="296"/>
        <end position="306"/>
    </location>
</feature>
<dbReference type="GO" id="GO:0005634">
    <property type="term" value="C:nucleus"/>
    <property type="evidence" value="ECO:0007669"/>
    <property type="project" value="UniProtKB-SubCell"/>
</dbReference>
<dbReference type="PROSITE" id="PS50118">
    <property type="entry name" value="HMG_BOX_2"/>
    <property type="match status" value="1"/>
</dbReference>
<feature type="region of interest" description="Disordered" evidence="6">
    <location>
        <begin position="99"/>
        <end position="139"/>
    </location>
</feature>
<keyword evidence="5" id="KW-0175">Coiled coil</keyword>
<dbReference type="Gene3D" id="1.10.30.10">
    <property type="entry name" value="High mobility group box domain"/>
    <property type="match status" value="1"/>
</dbReference>
<dbReference type="Pfam" id="PF00505">
    <property type="entry name" value="HMG_box"/>
    <property type="match status" value="1"/>
</dbReference>
<evidence type="ECO:0000256" key="3">
    <source>
        <dbReference type="ARBA" id="ARBA00023242"/>
    </source>
</evidence>
<dbReference type="InterPro" id="IPR056513">
    <property type="entry name" value="INO80F"/>
</dbReference>
<evidence type="ECO:0000256" key="5">
    <source>
        <dbReference type="SAM" id="Coils"/>
    </source>
</evidence>